<evidence type="ECO:0000313" key="2">
    <source>
        <dbReference type="Proteomes" id="UP001607302"/>
    </source>
</evidence>
<protein>
    <submittedName>
        <fullName evidence="1">Uncharacterized protein</fullName>
    </submittedName>
</protein>
<name>A0ABD2C7I4_VESSQ</name>
<sequence length="140" mass="15725">PYSFERLSSSIIYNSFSVLQCCFQLLSTGGNQDYGIKQILQVGKRMYREPLVDGTSCEKRPPRLKLWLFGKPLSTPRIRIGVEGRGGEGRKEKKDTSLALRNFSSILSLKDTNVEEQTGENMKQLRAQTVQKAVRIANGA</sequence>
<dbReference type="EMBL" id="JAUDFV010000020">
    <property type="protein sequence ID" value="KAL2740959.1"/>
    <property type="molecule type" value="Genomic_DNA"/>
</dbReference>
<dbReference type="AlphaFoldDB" id="A0ABD2C7I4"/>
<comment type="caution">
    <text evidence="1">The sequence shown here is derived from an EMBL/GenBank/DDBJ whole genome shotgun (WGS) entry which is preliminary data.</text>
</comment>
<proteinExistence type="predicted"/>
<evidence type="ECO:0000313" key="1">
    <source>
        <dbReference type="EMBL" id="KAL2740959.1"/>
    </source>
</evidence>
<gene>
    <name evidence="1" type="ORF">V1478_001100</name>
</gene>
<feature type="non-terminal residue" evidence="1">
    <location>
        <position position="1"/>
    </location>
</feature>
<accession>A0ABD2C7I4</accession>
<organism evidence="1 2">
    <name type="scientific">Vespula squamosa</name>
    <name type="common">Southern yellow jacket</name>
    <name type="synonym">Wasp</name>
    <dbReference type="NCBI Taxonomy" id="30214"/>
    <lineage>
        <taxon>Eukaryota</taxon>
        <taxon>Metazoa</taxon>
        <taxon>Ecdysozoa</taxon>
        <taxon>Arthropoda</taxon>
        <taxon>Hexapoda</taxon>
        <taxon>Insecta</taxon>
        <taxon>Pterygota</taxon>
        <taxon>Neoptera</taxon>
        <taxon>Endopterygota</taxon>
        <taxon>Hymenoptera</taxon>
        <taxon>Apocrita</taxon>
        <taxon>Aculeata</taxon>
        <taxon>Vespoidea</taxon>
        <taxon>Vespidae</taxon>
        <taxon>Vespinae</taxon>
        <taxon>Vespula</taxon>
    </lineage>
</organism>
<dbReference type="Proteomes" id="UP001607302">
    <property type="component" value="Unassembled WGS sequence"/>
</dbReference>
<reference evidence="1 2" key="1">
    <citation type="journal article" date="2024" name="Ann. Entomol. Soc. Am.">
        <title>Genomic analyses of the southern and eastern yellowjacket wasps (Hymenoptera: Vespidae) reveal evolutionary signatures of social life.</title>
        <authorList>
            <person name="Catto M.A."/>
            <person name="Caine P.B."/>
            <person name="Orr S.E."/>
            <person name="Hunt B.G."/>
            <person name="Goodisman M.A.D."/>
        </authorList>
    </citation>
    <scope>NUCLEOTIDE SEQUENCE [LARGE SCALE GENOMIC DNA]</scope>
    <source>
        <strain evidence="1">233</strain>
        <tissue evidence="1">Head and thorax</tissue>
    </source>
</reference>
<keyword evidence="2" id="KW-1185">Reference proteome</keyword>